<keyword evidence="2" id="KW-0732">Signal</keyword>
<keyword evidence="5" id="KW-1185">Reference proteome</keyword>
<accession>A0ABD0VZP7</accession>
<evidence type="ECO:0000259" key="3">
    <source>
        <dbReference type="SMART" id="SM00198"/>
    </source>
</evidence>
<dbReference type="InterPro" id="IPR001283">
    <property type="entry name" value="CRISP-related"/>
</dbReference>
<evidence type="ECO:0000313" key="4">
    <source>
        <dbReference type="EMBL" id="KAL0963076.1"/>
    </source>
</evidence>
<reference evidence="4 5" key="1">
    <citation type="submission" date="2024-06" db="EMBL/GenBank/DDBJ databases">
        <authorList>
            <person name="Pan Q."/>
            <person name="Wen M."/>
            <person name="Jouanno E."/>
            <person name="Zahm M."/>
            <person name="Klopp C."/>
            <person name="Cabau C."/>
            <person name="Louis A."/>
            <person name="Berthelot C."/>
            <person name="Parey E."/>
            <person name="Roest Crollius H."/>
            <person name="Montfort J."/>
            <person name="Robinson-Rechavi M."/>
            <person name="Bouchez O."/>
            <person name="Lampietro C."/>
            <person name="Lopez Roques C."/>
            <person name="Donnadieu C."/>
            <person name="Postlethwait J."/>
            <person name="Bobe J."/>
            <person name="Verreycken H."/>
            <person name="Guiguen Y."/>
        </authorList>
    </citation>
    <scope>NUCLEOTIDE SEQUENCE [LARGE SCALE GENOMIC DNA]</scope>
    <source>
        <strain evidence="4">Up_M1</strain>
        <tissue evidence="4">Testis</tissue>
    </source>
</reference>
<feature type="signal peptide" evidence="2">
    <location>
        <begin position="1"/>
        <end position="18"/>
    </location>
</feature>
<evidence type="ECO:0000313" key="5">
    <source>
        <dbReference type="Proteomes" id="UP001557470"/>
    </source>
</evidence>
<dbReference type="InterPro" id="IPR014044">
    <property type="entry name" value="CAP_dom"/>
</dbReference>
<organism evidence="4 5">
    <name type="scientific">Umbra pygmaea</name>
    <name type="common">Eastern mudminnow</name>
    <dbReference type="NCBI Taxonomy" id="75934"/>
    <lineage>
        <taxon>Eukaryota</taxon>
        <taxon>Metazoa</taxon>
        <taxon>Chordata</taxon>
        <taxon>Craniata</taxon>
        <taxon>Vertebrata</taxon>
        <taxon>Euteleostomi</taxon>
        <taxon>Actinopterygii</taxon>
        <taxon>Neopterygii</taxon>
        <taxon>Teleostei</taxon>
        <taxon>Protacanthopterygii</taxon>
        <taxon>Esociformes</taxon>
        <taxon>Umbridae</taxon>
        <taxon>Umbra</taxon>
    </lineage>
</organism>
<gene>
    <name evidence="4" type="ORF">UPYG_G00349360</name>
</gene>
<dbReference type="SUPFAM" id="SSF55797">
    <property type="entry name" value="PR-1-like"/>
    <property type="match status" value="1"/>
</dbReference>
<dbReference type="InterPro" id="IPR035940">
    <property type="entry name" value="CAP_sf"/>
</dbReference>
<comment type="caution">
    <text evidence="4">The sequence shown here is derived from an EMBL/GenBank/DDBJ whole genome shotgun (WGS) entry which is preliminary data.</text>
</comment>
<dbReference type="EMBL" id="JAGEUA010000011">
    <property type="protein sequence ID" value="KAL0963076.1"/>
    <property type="molecule type" value="Genomic_DNA"/>
</dbReference>
<dbReference type="PRINTS" id="PR00838">
    <property type="entry name" value="V5ALLERGEN"/>
</dbReference>
<dbReference type="PANTHER" id="PTHR10334">
    <property type="entry name" value="CYSTEINE-RICH SECRETORY PROTEIN-RELATED"/>
    <property type="match status" value="1"/>
</dbReference>
<dbReference type="Proteomes" id="UP001557470">
    <property type="component" value="Unassembled WGS sequence"/>
</dbReference>
<evidence type="ECO:0000256" key="2">
    <source>
        <dbReference type="SAM" id="SignalP"/>
    </source>
</evidence>
<dbReference type="PRINTS" id="PR00837">
    <property type="entry name" value="V5TPXLIKE"/>
</dbReference>
<evidence type="ECO:0000256" key="1">
    <source>
        <dbReference type="ARBA" id="ARBA00009923"/>
    </source>
</evidence>
<dbReference type="Pfam" id="PF00188">
    <property type="entry name" value="CAP"/>
    <property type="match status" value="1"/>
</dbReference>
<dbReference type="AlphaFoldDB" id="A0ABD0VZP7"/>
<protein>
    <recommendedName>
        <fullName evidence="3">SCP domain-containing protein</fullName>
    </recommendedName>
</protein>
<sequence>MGLLYVQIIMWFLYTVSSRINPYPDITDEKFINDCVRFHNDNRSSVNPPASNMLYMTWDEGLAVTARAWARHCVFRYNIYENDVKRLHPVFTPVGENLWVRSLPRAFNVKLAIRSWVDEGKYYDYETDVCQEGKMCGNYKQVVWATSYKVGCAVQKCPNGVKAISFKAEAIFVCNYATAGNYYGEKPYQEGKACSACKDANDQCQNKLCHNQMRDRLKSYYWMPDWDTALVPKDPSLTTEDPFLATGDNALTMCIASSISVMPLRPLPLFLTFVTAFREYLISL</sequence>
<dbReference type="SMART" id="SM00198">
    <property type="entry name" value="SCP"/>
    <property type="match status" value="1"/>
</dbReference>
<dbReference type="InterPro" id="IPR002413">
    <property type="entry name" value="V5_allergen-like"/>
</dbReference>
<comment type="similarity">
    <text evidence="1">Belongs to the CRISP family.</text>
</comment>
<name>A0ABD0VZP7_UMBPY</name>
<feature type="chain" id="PRO_5044791990" description="SCP domain-containing protein" evidence="2">
    <location>
        <begin position="19"/>
        <end position="284"/>
    </location>
</feature>
<feature type="domain" description="SCP" evidence="3">
    <location>
        <begin position="30"/>
        <end position="184"/>
    </location>
</feature>
<proteinExistence type="inferred from homology"/>
<dbReference type="Gene3D" id="3.40.33.10">
    <property type="entry name" value="CAP"/>
    <property type="match status" value="1"/>
</dbReference>